<dbReference type="Gene3D" id="1.25.10.10">
    <property type="entry name" value="Leucine-rich Repeat Variant"/>
    <property type="match status" value="5"/>
</dbReference>
<dbReference type="SMART" id="SM01345">
    <property type="entry name" value="Rapamycin_bind"/>
    <property type="match status" value="1"/>
</dbReference>
<dbReference type="OrthoDB" id="381190at2759"/>
<comment type="catalytic activity">
    <reaction evidence="8 10">
        <text>L-threonyl-[protein] + ATP = O-phospho-L-threonyl-[protein] + ADP + H(+)</text>
        <dbReference type="Rhea" id="RHEA:46608"/>
        <dbReference type="Rhea" id="RHEA-COMP:11060"/>
        <dbReference type="Rhea" id="RHEA-COMP:11605"/>
        <dbReference type="ChEBI" id="CHEBI:15378"/>
        <dbReference type="ChEBI" id="CHEBI:30013"/>
        <dbReference type="ChEBI" id="CHEBI:30616"/>
        <dbReference type="ChEBI" id="CHEBI:61977"/>
        <dbReference type="ChEBI" id="CHEBI:456216"/>
        <dbReference type="EC" id="2.7.11.1"/>
    </reaction>
</comment>
<dbReference type="Gene3D" id="1.20.120.150">
    <property type="entry name" value="FKBP12-rapamycin binding domain"/>
    <property type="match status" value="1"/>
</dbReference>
<keyword evidence="3 10" id="KW-0808">Transferase</keyword>
<dbReference type="InterPro" id="IPR003152">
    <property type="entry name" value="FATC_dom"/>
</dbReference>
<dbReference type="InterPro" id="IPR057564">
    <property type="entry name" value="HEAT_ATR"/>
</dbReference>
<dbReference type="PANTHER" id="PTHR11139">
    <property type="entry name" value="ATAXIA TELANGIECTASIA MUTATED ATM -RELATED"/>
    <property type="match status" value="1"/>
</dbReference>
<evidence type="ECO:0000256" key="1">
    <source>
        <dbReference type="ARBA" id="ARBA00011031"/>
    </source>
</evidence>
<comment type="similarity">
    <text evidence="1 10">Belongs to the PI3/PI4-kinase family.</text>
</comment>
<evidence type="ECO:0000256" key="3">
    <source>
        <dbReference type="ARBA" id="ARBA00022679"/>
    </source>
</evidence>
<reference evidence="15 17" key="1">
    <citation type="submission" date="2015-02" db="EMBL/GenBank/DDBJ databases">
        <authorList>
            <person name="Chooi Y.-H."/>
        </authorList>
    </citation>
    <scope>NUCLEOTIDE SEQUENCE [LARGE SCALE GENOMIC DNA]</scope>
    <source>
        <strain evidence="15">E3</strain>
    </source>
</reference>
<dbReference type="InterPro" id="IPR014009">
    <property type="entry name" value="PIK_FAT"/>
</dbReference>
<dbReference type="GO" id="GO:0016242">
    <property type="term" value="P:negative regulation of macroautophagy"/>
    <property type="evidence" value="ECO:0007669"/>
    <property type="project" value="TreeGrafter"/>
</dbReference>
<dbReference type="InterPro" id="IPR011009">
    <property type="entry name" value="Kinase-like_dom_sf"/>
</dbReference>
<gene>
    <name evidence="15" type="ORF">PBRA_003882</name>
    <name evidence="16" type="ORF">PLBR_LOCUS3648</name>
</gene>
<evidence type="ECO:0000256" key="5">
    <source>
        <dbReference type="ARBA" id="ARBA00022741"/>
    </source>
</evidence>
<dbReference type="Pfam" id="PF08771">
    <property type="entry name" value="FRB_dom"/>
    <property type="match status" value="1"/>
</dbReference>
<dbReference type="InterPro" id="IPR018936">
    <property type="entry name" value="PI3/4_kinase_CS"/>
</dbReference>
<dbReference type="CDD" id="cd05169">
    <property type="entry name" value="PIKKc_TOR"/>
    <property type="match status" value="1"/>
</dbReference>
<dbReference type="InterPro" id="IPR003151">
    <property type="entry name" value="PIK-rel_kinase_FAT"/>
</dbReference>
<dbReference type="Pfam" id="PF02259">
    <property type="entry name" value="FAT"/>
    <property type="match status" value="1"/>
</dbReference>
<geneLocation type="mitochondrion" evidence="16"/>
<dbReference type="InterPro" id="IPR050517">
    <property type="entry name" value="DDR_Repair_Kinase"/>
</dbReference>
<dbReference type="PROSITE" id="PS51189">
    <property type="entry name" value="FAT"/>
    <property type="match status" value="1"/>
</dbReference>
<dbReference type="PANTHER" id="PTHR11139:SF9">
    <property type="entry name" value="SERINE_THREONINE-PROTEIN KINASE MTOR"/>
    <property type="match status" value="1"/>
</dbReference>
<evidence type="ECO:0000256" key="6">
    <source>
        <dbReference type="ARBA" id="ARBA00022777"/>
    </source>
</evidence>
<evidence type="ECO:0000313" key="16">
    <source>
        <dbReference type="EMBL" id="SPQ96433.1"/>
    </source>
</evidence>
<dbReference type="SUPFAM" id="SSF56112">
    <property type="entry name" value="Protein kinase-like (PK-like)"/>
    <property type="match status" value="1"/>
</dbReference>
<dbReference type="GO" id="GO:0005524">
    <property type="term" value="F:ATP binding"/>
    <property type="evidence" value="ECO:0007669"/>
    <property type="project" value="UniProtKB-KW"/>
</dbReference>
<dbReference type="Pfam" id="PF23593">
    <property type="entry name" value="HEAT_ATR"/>
    <property type="match status" value="1"/>
</dbReference>
<dbReference type="SMART" id="SM00146">
    <property type="entry name" value="PI3Kc"/>
    <property type="match status" value="1"/>
</dbReference>
<keyword evidence="17" id="KW-1185">Reference proteome</keyword>
<dbReference type="STRING" id="37360.A0A0G4IIS8"/>
<dbReference type="GO" id="GO:0031931">
    <property type="term" value="C:TORC1 complex"/>
    <property type="evidence" value="ECO:0007669"/>
    <property type="project" value="TreeGrafter"/>
</dbReference>
<dbReference type="PROSITE" id="PS00916">
    <property type="entry name" value="PI3_4_KINASE_2"/>
    <property type="match status" value="1"/>
</dbReference>
<evidence type="ECO:0000313" key="18">
    <source>
        <dbReference type="Proteomes" id="UP000290189"/>
    </source>
</evidence>
<dbReference type="EMBL" id="OVEO01000005">
    <property type="protein sequence ID" value="SPQ96433.1"/>
    <property type="molecule type" value="Genomic_DNA"/>
</dbReference>
<proteinExistence type="inferred from homology"/>
<dbReference type="Gene3D" id="3.30.1010.10">
    <property type="entry name" value="Phosphatidylinositol 3-kinase Catalytic Subunit, Chain A, domain 4"/>
    <property type="match status" value="1"/>
</dbReference>
<dbReference type="InterPro" id="IPR009076">
    <property type="entry name" value="FRB_dom"/>
</dbReference>
<dbReference type="InterPro" id="IPR024585">
    <property type="entry name" value="mTOR_dom"/>
</dbReference>
<feature type="region of interest" description="Disordered" evidence="11">
    <location>
        <begin position="2306"/>
        <end position="2329"/>
    </location>
</feature>
<evidence type="ECO:0000313" key="17">
    <source>
        <dbReference type="Proteomes" id="UP000039324"/>
    </source>
</evidence>
<dbReference type="Pfam" id="PF25786">
    <property type="entry name" value="HEAT_GCN1_C"/>
    <property type="match status" value="1"/>
</dbReference>
<evidence type="ECO:0000256" key="4">
    <source>
        <dbReference type="ARBA" id="ARBA00022737"/>
    </source>
</evidence>
<evidence type="ECO:0000256" key="11">
    <source>
        <dbReference type="SAM" id="MobiDB-lite"/>
    </source>
</evidence>
<dbReference type="Pfam" id="PF02260">
    <property type="entry name" value="FATC"/>
    <property type="match status" value="1"/>
</dbReference>
<dbReference type="InterPro" id="IPR000403">
    <property type="entry name" value="PI3/4_kinase_cat_dom"/>
</dbReference>
<evidence type="ECO:0000256" key="10">
    <source>
        <dbReference type="RuleBase" id="RU364109"/>
    </source>
</evidence>
<dbReference type="InterPro" id="IPR026683">
    <property type="entry name" value="TOR_cat"/>
</dbReference>
<evidence type="ECO:0000259" key="13">
    <source>
        <dbReference type="PROSITE" id="PS51189"/>
    </source>
</evidence>
<dbReference type="SMART" id="SM01346">
    <property type="entry name" value="DUF3385"/>
    <property type="match status" value="1"/>
</dbReference>
<sequence length="2418" mass="269913">MGGPATYAQLDAILGRLALASPTSTNEETEALRRYVEGEARERTSESFTRFMNDLNKRIFDLVNSPSAGDKICGIQVIDNLIDVQYEENETKIIRFANYLRMVVSSSDPVILDMASKALGHLARAGGTLTPDFVEFEVKRALEWLQGDRYEHRRLAAVLVLKQLADNVPTLFNQHVAAFIDHIWVALHDPLLNIREAAIQALRSTLALISKRGSRWRVQWFSRVWNEAKKGLAVANPDTVHGSLMTIHELLCVQDDFMIARFKESCDIVLSYRDHRVAAVREAVLTTLPRLARYCPDAFVRGYMDTALDYITDMLQASGTSLTGALSSQRDVAFVALGEIAMSVGKRILPRVPVIVQLISAALGPKAVRRHQVSLCALTCLASVARSVGPELLPYITGPSCTPDTDLIELAFRIGLCSPLVDALTTLVECIPQLLAPIQSRLMSLLLSILTPETTSASVPAGGRRASSASLYSVPSLTGDICDLSIEPVSSPLSIDASAELVSLSLQTLGTFNLDSINLFGFLRDVLVTYLEHDLAYIRKQACITCARLLVRHTTIPPRGMTRQQTFTVSGVLERLLRVGIADPVADIRLTVFMNLHDSFDRFLAQAENLQSLFVALNDEVFPVRCASMSVIGRLALRNPAYVMPSLRKTLIQLLTELQLSNDSRCREESCTLLGHLIAAAQQLMAPYFAPVLNVLMPNLKDDSAGVSSRVLLTLGQLATVCGSDMNQYLATLMPLIMDTLQDRASMLKREAALRCIGQLIRSTGQVIEPYNTYRQLLPTLLDALKTEEVSWPVRREALRVVGIVGALDPLKFKQFQNESLAATTSAAVDPGARDSSIDSGLGASSGSPLEFTASSDDYYPTVAIDALMKIMGKPSLSQHHSMVIQAVMFIFKSLGMQGIPFLSQIIPPFLSAMRTSTDESLRETLFQQIGVLVSIVQQHIRSYLDSIFQIIYECWTEPPFLPPIITLIEEISLALKDEFKVYIPEILPRMLTLLQYNTAPSPSALSTMTVVIHAIETLAPNLNDYFFLVVPPLIRLAGDVDVQLQTRLQCVRALAALVSTPLNQLTCYASRIIHPLVRILSSDNTPADLRNAIVDLLCALLIQLGRDFTIFVPLIGKVITRQNLPASRYLSLVNAVLHPAGTGGSCLSFTESAGASVRGNGSRLSSSPSNQDASPMPLDALGPIKKLHISQTNLKKAWETSQRSTRDDWMEWFRRLAVELLKESPSPALRSCSALAQKYHPLAHQLFNVAFASCWTDLYDQYQDDLLRSLETAFTSQTAPPQLIQTLLNLAEFMEHDDNPLPISIGTLSELASKCHAFAKALHYKECEFRANATTTTSSIEALIAINNQLQQPEAAVGILEYGRSVCPQVNTDLREEWYEKLQRWTDALYAYERRQLSEPTNAEVALGRMRCLNALCEWERLWTLISKVWWPHIGDHDTSVRQRMAHLGAETAWHLGRWSEIGKFVEAMDASFFGSGSINQYSGADTATDQLASESLFYHALTAVHDGNFGRARALIDRDRAHHNSTIGALVSKGYLRAYREILRLQELAELEDIIEYRECDNAERRLVLQEMWTKRLYGCQADVHVWVNLLAIRALVIDPASEIDVRLKFASLCRNSSPPLLDLSLRTITSLDQTDYRVRFAMCKHLFAQGSYALARDQLSRFVSEVDADAVARRSLLASRSHRKLALWLSGDLTKLTPRDPSVDKLMSLYSRATQFDGQSCFKCWQSFALFNFALSGQGYSSSYVVSAVEGFFRALAYGDGRNALQNALRILDLVFRYGSQAEVNVALKRGLSMSTIETWLEVIPQIIARIHTSTPAIRELIYALLCRIGRDHPQALVYPLTVAAKSASVDRSSGAKLVLDDMRKHSSVLVDQASLVSHELIRVAILWHELWHEGLEEASRLYFGSKNIPAMLAILEPLHAMMDKGPQTMREVSFQQMFGRDLQEAREWCKKYSISSNDADLNAAWELYCHVFRRIAKQMTVLSDLELPVVSPRLVNARNLVLAVPGTYQAGKPVVNIAQFDPVLKVIESKQRPRKLVILGSDGHNYAFLLKGHEDLRQDERVMQLFGLVNTLLRSERQTAPYDLDIKRYSTIPLAPNSGLIEWMPNCDTMHFLIKEYRESRKLLLNIEHRLMTQMSPDYAKLTLMQKIEVFEHTLANTTGMDLHNVLWLKSRTSEIWLERRMNYTRSLAVASMVGYILGLGDRHPCNLMIDRVTGKIIHIDFGDCFEVAMTREKFPEKIPFRLTRMLVNAMEVSGIEGNFRLTCQMVLGVLREHKDSVMAVLEAFVHDPLINWRLLKQDDAPSSTAPSGMLTGDRPDTSGGPRHYHSGVKPPDDDDFIPGSSFVTASQEVAAHRDSLVLNERALSVISRVHNKLTGRDFAGETLDIPSQVQRLVLQATSHENLCQCYIGWCPFW</sequence>
<dbReference type="InterPro" id="IPR016024">
    <property type="entry name" value="ARM-type_fold"/>
</dbReference>
<dbReference type="PROSITE" id="PS51190">
    <property type="entry name" value="FATC"/>
    <property type="match status" value="1"/>
</dbReference>
<evidence type="ECO:0000256" key="2">
    <source>
        <dbReference type="ARBA" id="ARBA00022527"/>
    </source>
</evidence>
<evidence type="ECO:0000256" key="8">
    <source>
        <dbReference type="ARBA" id="ARBA00047899"/>
    </source>
</evidence>
<evidence type="ECO:0000259" key="12">
    <source>
        <dbReference type="PROSITE" id="PS50290"/>
    </source>
</evidence>
<reference evidence="16 18" key="2">
    <citation type="submission" date="2018-03" db="EMBL/GenBank/DDBJ databases">
        <authorList>
            <person name="Fogelqvist J."/>
        </authorList>
    </citation>
    <scope>NUCLEOTIDE SEQUENCE [LARGE SCALE GENOMIC DNA]</scope>
</reference>
<dbReference type="GO" id="GO:0031929">
    <property type="term" value="P:TOR signaling"/>
    <property type="evidence" value="ECO:0007669"/>
    <property type="project" value="TreeGrafter"/>
</dbReference>
<dbReference type="Pfam" id="PF11865">
    <property type="entry name" value="mTOR_dom"/>
    <property type="match status" value="1"/>
</dbReference>
<dbReference type="GO" id="GO:0031932">
    <property type="term" value="C:TORC2 complex"/>
    <property type="evidence" value="ECO:0007669"/>
    <property type="project" value="TreeGrafter"/>
</dbReference>
<dbReference type="InterPro" id="IPR036738">
    <property type="entry name" value="FRB_sf"/>
</dbReference>
<dbReference type="PROSITE" id="PS00915">
    <property type="entry name" value="PI3_4_KINASE_1"/>
    <property type="match status" value="1"/>
</dbReference>
<keyword evidence="7 10" id="KW-0067">ATP-binding</keyword>
<accession>A0A0G4IIS8</accession>
<dbReference type="EC" id="2.7.11.1" evidence="10"/>
<protein>
    <recommendedName>
        <fullName evidence="10">Serine/threonine-protein kinase TOR</fullName>
        <ecNumber evidence="10">2.7.11.1</ecNumber>
    </recommendedName>
</protein>
<dbReference type="FunFam" id="1.10.1070.11:FF:000029">
    <property type="entry name" value="Serine/threonine-protein kinase TOR"/>
    <property type="match status" value="1"/>
</dbReference>
<dbReference type="OMA" id="MRQHSAK"/>
<dbReference type="GO" id="GO:0005737">
    <property type="term" value="C:cytoplasm"/>
    <property type="evidence" value="ECO:0007669"/>
    <property type="project" value="TreeGrafter"/>
</dbReference>
<dbReference type="Pfam" id="PF00454">
    <property type="entry name" value="PI3_PI4_kinase"/>
    <property type="match status" value="1"/>
</dbReference>
<dbReference type="EMBL" id="CDSF01000013">
    <property type="protein sequence ID" value="CEO95116.1"/>
    <property type="molecule type" value="Genomic_DNA"/>
</dbReference>
<name>A0A0G4IIS8_PLABS</name>
<evidence type="ECO:0000259" key="14">
    <source>
        <dbReference type="PROSITE" id="PS51190"/>
    </source>
</evidence>
<dbReference type="SUPFAM" id="SSF48371">
    <property type="entry name" value="ARM repeat"/>
    <property type="match status" value="2"/>
</dbReference>
<comment type="catalytic activity">
    <reaction evidence="9">
        <text>L-seryl-[protein] + ATP = O-phospho-L-seryl-[protein] + ADP + H(+)</text>
        <dbReference type="Rhea" id="RHEA:17989"/>
        <dbReference type="Rhea" id="RHEA-COMP:9863"/>
        <dbReference type="Rhea" id="RHEA-COMP:11604"/>
        <dbReference type="ChEBI" id="CHEBI:15378"/>
        <dbReference type="ChEBI" id="CHEBI:29999"/>
        <dbReference type="ChEBI" id="CHEBI:30616"/>
        <dbReference type="ChEBI" id="CHEBI:83421"/>
        <dbReference type="ChEBI" id="CHEBI:456216"/>
        <dbReference type="EC" id="2.7.11.1"/>
    </reaction>
</comment>
<dbReference type="FunFam" id="3.30.1010.10:FF:000006">
    <property type="entry name" value="Serine/threonine-protein kinase TOR"/>
    <property type="match status" value="1"/>
</dbReference>
<keyword evidence="6 10" id="KW-0418">Kinase</keyword>
<keyword evidence="4" id="KW-0677">Repeat</keyword>
<feature type="domain" description="FATC" evidence="14">
    <location>
        <begin position="2386"/>
        <end position="2418"/>
    </location>
</feature>
<dbReference type="Proteomes" id="UP000039324">
    <property type="component" value="Unassembled WGS sequence"/>
</dbReference>
<dbReference type="InterPro" id="IPR011989">
    <property type="entry name" value="ARM-like"/>
</dbReference>
<evidence type="ECO:0000313" key="15">
    <source>
        <dbReference type="EMBL" id="CEO95116.1"/>
    </source>
</evidence>
<feature type="domain" description="PI3K/PI4K catalytic" evidence="12">
    <location>
        <begin position="2024"/>
        <end position="2341"/>
    </location>
</feature>
<dbReference type="Proteomes" id="UP000290189">
    <property type="component" value="Unassembled WGS sequence"/>
</dbReference>
<evidence type="ECO:0000256" key="9">
    <source>
        <dbReference type="ARBA" id="ARBA00048679"/>
    </source>
</evidence>
<dbReference type="SUPFAM" id="SSF47212">
    <property type="entry name" value="FKBP12-rapamycin-binding domain of FKBP-rapamycin-associated protein (FRAP)"/>
    <property type="match status" value="1"/>
</dbReference>
<organism evidence="15 17">
    <name type="scientific">Plasmodiophora brassicae</name>
    <name type="common">Clubroot disease agent</name>
    <dbReference type="NCBI Taxonomy" id="37360"/>
    <lineage>
        <taxon>Eukaryota</taxon>
        <taxon>Sar</taxon>
        <taxon>Rhizaria</taxon>
        <taxon>Endomyxa</taxon>
        <taxon>Phytomyxea</taxon>
        <taxon>Plasmodiophorida</taxon>
        <taxon>Plasmodiophoridae</taxon>
        <taxon>Plasmodiophora</taxon>
    </lineage>
</organism>
<dbReference type="GO" id="GO:0004674">
    <property type="term" value="F:protein serine/threonine kinase activity"/>
    <property type="evidence" value="ECO:0007669"/>
    <property type="project" value="UniProtKB-KW"/>
</dbReference>
<keyword evidence="2 10" id="KW-0723">Serine/threonine-protein kinase</keyword>
<keyword evidence="16" id="KW-0496">Mitochondrion</keyword>
<dbReference type="GO" id="GO:0005634">
    <property type="term" value="C:nucleus"/>
    <property type="evidence" value="ECO:0007669"/>
    <property type="project" value="TreeGrafter"/>
</dbReference>
<dbReference type="FunFam" id="1.20.120.150:FF:000001">
    <property type="entry name" value="Serine/threonine-protein kinase TOR"/>
    <property type="match status" value="1"/>
</dbReference>
<dbReference type="InterPro" id="IPR036940">
    <property type="entry name" value="PI3/4_kinase_cat_sf"/>
</dbReference>
<dbReference type="GO" id="GO:0044877">
    <property type="term" value="F:protein-containing complex binding"/>
    <property type="evidence" value="ECO:0007669"/>
    <property type="project" value="InterPro"/>
</dbReference>
<dbReference type="SMART" id="SM01343">
    <property type="entry name" value="FATC"/>
    <property type="match status" value="1"/>
</dbReference>
<dbReference type="PROSITE" id="PS50290">
    <property type="entry name" value="PI3_4_KINASE_3"/>
    <property type="match status" value="1"/>
</dbReference>
<keyword evidence="5 10" id="KW-0547">Nucleotide-binding</keyword>
<feature type="domain" description="FAT" evidence="13">
    <location>
        <begin position="1308"/>
        <end position="1850"/>
    </location>
</feature>
<dbReference type="Gene3D" id="1.10.1070.11">
    <property type="entry name" value="Phosphatidylinositol 3-/4-kinase, catalytic domain"/>
    <property type="match status" value="1"/>
</dbReference>
<evidence type="ECO:0000256" key="7">
    <source>
        <dbReference type="ARBA" id="ARBA00022840"/>
    </source>
</evidence>